<dbReference type="AlphaFoldDB" id="A0A9P1CFL9"/>
<dbReference type="PANTHER" id="PTHR47936:SF1">
    <property type="entry name" value="PENTATRICOPEPTIDE REPEAT-CONTAINING PROTEIN GUN1, CHLOROPLASTIC"/>
    <property type="match status" value="1"/>
</dbReference>
<gene>
    <name evidence="2" type="ORF">C1SCF055_LOCUS17718</name>
</gene>
<evidence type="ECO:0000313" key="3">
    <source>
        <dbReference type="EMBL" id="CAL1144134.1"/>
    </source>
</evidence>
<keyword evidence="5" id="KW-1185">Reference proteome</keyword>
<dbReference type="EMBL" id="CAMXCT030001510">
    <property type="protein sequence ID" value="CAL4778071.1"/>
    <property type="molecule type" value="Genomic_DNA"/>
</dbReference>
<dbReference type="EMBL" id="CAMXCT010001510">
    <property type="protein sequence ID" value="CAI3990759.1"/>
    <property type="molecule type" value="Genomic_DNA"/>
</dbReference>
<dbReference type="Gene3D" id="1.25.40.10">
    <property type="entry name" value="Tetratricopeptide repeat domain"/>
    <property type="match status" value="3"/>
</dbReference>
<evidence type="ECO:0000256" key="1">
    <source>
        <dbReference type="ARBA" id="ARBA00022737"/>
    </source>
</evidence>
<name>A0A9P1CFL9_9DINO</name>
<proteinExistence type="predicted"/>
<dbReference type="OrthoDB" id="440666at2759"/>
<protein>
    <submittedName>
        <fullName evidence="4">Pentacotripeptide-repeat region of PRORP domain-containing protein</fullName>
    </submittedName>
</protein>
<dbReference type="EMBL" id="CAMXCT020001510">
    <property type="protein sequence ID" value="CAL1144134.1"/>
    <property type="molecule type" value="Genomic_DNA"/>
</dbReference>
<keyword evidence="1" id="KW-0677">Repeat</keyword>
<dbReference type="PANTHER" id="PTHR47936">
    <property type="entry name" value="PPR_LONG DOMAIN-CONTAINING PROTEIN"/>
    <property type="match status" value="1"/>
</dbReference>
<reference evidence="2" key="1">
    <citation type="submission" date="2022-10" db="EMBL/GenBank/DDBJ databases">
        <authorList>
            <person name="Chen Y."/>
            <person name="Dougan E. K."/>
            <person name="Chan C."/>
            <person name="Rhodes N."/>
            <person name="Thang M."/>
        </authorList>
    </citation>
    <scope>NUCLEOTIDE SEQUENCE</scope>
</reference>
<dbReference type="InterPro" id="IPR011990">
    <property type="entry name" value="TPR-like_helical_dom_sf"/>
</dbReference>
<evidence type="ECO:0000313" key="4">
    <source>
        <dbReference type="EMBL" id="CAL4778071.1"/>
    </source>
</evidence>
<reference evidence="3" key="2">
    <citation type="submission" date="2024-04" db="EMBL/GenBank/DDBJ databases">
        <authorList>
            <person name="Chen Y."/>
            <person name="Shah S."/>
            <person name="Dougan E. K."/>
            <person name="Thang M."/>
            <person name="Chan C."/>
        </authorList>
    </citation>
    <scope>NUCLEOTIDE SEQUENCE [LARGE SCALE GENOMIC DNA]</scope>
</reference>
<organism evidence="2">
    <name type="scientific">Cladocopium goreaui</name>
    <dbReference type="NCBI Taxonomy" id="2562237"/>
    <lineage>
        <taxon>Eukaryota</taxon>
        <taxon>Sar</taxon>
        <taxon>Alveolata</taxon>
        <taxon>Dinophyceae</taxon>
        <taxon>Suessiales</taxon>
        <taxon>Symbiodiniaceae</taxon>
        <taxon>Cladocopium</taxon>
    </lineage>
</organism>
<comment type="caution">
    <text evidence="2">The sequence shown here is derived from an EMBL/GenBank/DDBJ whole genome shotgun (WGS) entry which is preliminary data.</text>
</comment>
<accession>A0A9P1CFL9</accession>
<evidence type="ECO:0000313" key="2">
    <source>
        <dbReference type="EMBL" id="CAI3990759.1"/>
    </source>
</evidence>
<dbReference type="Proteomes" id="UP001152797">
    <property type="component" value="Unassembled WGS sequence"/>
</dbReference>
<sequence>MCEVPRRSLRHYNPRLGKLPKSQKKSASDALAILREMQQVVVRTDEISLNSAISACGAVWWQSLQLLWDMPQLDLRRDVRSFAMPKSMPWATSVQLLLTMEKVQIPPNQITFSAILPAQHWHCALDLCMASLQSDIVMDRVTFEAVIRSCGQHWPRSHALLMSMRVQIVSANRMTYNSILNSLKGHWELALRILEAMPSLEVQPDTVSYSLGATEWRWANALIQAMPSRSLRVDALGLRQAAMSGPWRPALELLQSLPEDSQVALSASYASVLLWQQALAVSESQVLGFNLLLKSMDGAQWQSASHILLQMASSQVQANMVTYNTFLSTLSWQQALVWLQRLSIDQTINFDLVTFGTIIRSCADGQQWRWALHFLHCIGTARLQCSLVLCNAALSACAWHRSLWLLKDLWNQQLVPDVVSINTVLNSFSSDSSAATGLRPWQLAVQLIGTAFLGLRLDDTSLTMSSMALSRATQWCRSLQSLDLGSARLRHVAMGACEGLGRWRHALRLLPQDSTEVSFNTGISACEKGGAWQSSLQLLQMMSAVRLVPDVIGFSSAISASEKRHQWRVAVRLLEVMLVAEVLPNIISYNSALRAVQSAHWPIALILFESMVRNRMHNLIGSNSALLACEQGSCYRLATVLLNTDLPRLCFQMMAARSECPAKQTALVRSETGEF</sequence>
<evidence type="ECO:0000313" key="5">
    <source>
        <dbReference type="Proteomes" id="UP001152797"/>
    </source>
</evidence>